<feature type="non-terminal residue" evidence="3">
    <location>
        <position position="1"/>
    </location>
</feature>
<dbReference type="InterPro" id="IPR013783">
    <property type="entry name" value="Ig-like_fold"/>
</dbReference>
<organism evidence="3 4">
    <name type="scientific">Perca fluviatilis</name>
    <name type="common">European perch</name>
    <dbReference type="NCBI Taxonomy" id="8168"/>
    <lineage>
        <taxon>Eukaryota</taxon>
        <taxon>Metazoa</taxon>
        <taxon>Chordata</taxon>
        <taxon>Craniata</taxon>
        <taxon>Vertebrata</taxon>
        <taxon>Euteleostomi</taxon>
        <taxon>Actinopterygii</taxon>
        <taxon>Neopterygii</taxon>
        <taxon>Teleostei</taxon>
        <taxon>Neoteleostei</taxon>
        <taxon>Acanthomorphata</taxon>
        <taxon>Eupercaria</taxon>
        <taxon>Perciformes</taxon>
        <taxon>Percoidei</taxon>
        <taxon>Percidae</taxon>
        <taxon>Percinae</taxon>
        <taxon>Perca</taxon>
    </lineage>
</organism>
<dbReference type="SUPFAM" id="SSF48726">
    <property type="entry name" value="Immunoglobulin"/>
    <property type="match status" value="1"/>
</dbReference>
<dbReference type="InterPro" id="IPR036179">
    <property type="entry name" value="Ig-like_dom_sf"/>
</dbReference>
<proteinExistence type="predicted"/>
<evidence type="ECO:0000256" key="1">
    <source>
        <dbReference type="SAM" id="Phobius"/>
    </source>
</evidence>
<keyword evidence="1" id="KW-0472">Membrane</keyword>
<dbReference type="Proteomes" id="UP000465112">
    <property type="component" value="Chromosome 24"/>
</dbReference>
<feature type="domain" description="Immunoglobulin" evidence="2">
    <location>
        <begin position="60"/>
        <end position="159"/>
    </location>
</feature>
<keyword evidence="4" id="KW-1185">Reference proteome</keyword>
<name>A0A6A5DML8_PERFL</name>
<dbReference type="InterPro" id="IPR003599">
    <property type="entry name" value="Ig_sub"/>
</dbReference>
<dbReference type="AlphaFoldDB" id="A0A6A5DML8"/>
<dbReference type="EMBL" id="VHII01000024">
    <property type="protein sequence ID" value="KAF1371531.1"/>
    <property type="molecule type" value="Genomic_DNA"/>
</dbReference>
<sequence>VPFSFLSLSVSQRTTKYFQSRAALLASRSVLSFFGFWCLIMDLRWVILPVFMVLAEDENVTVVKATLGQNAIFTCSVDIKDTYWYIEISSQVKGFIAQTYSMDPKDTWYDIHTTLKTKYVAMGNILEITNITAEDCRLYFCARKKDANIIFKDTFLLISDDPITPSTNNNTEGNDQQQQNSCILCQSEVIYSSLALNILFILAIIGLVLTLLCLKRKKCNRQETDPSSYIYENQETVETPQYEEIQLRNVPPAVASSECIYHKVQLPQSTLPTPHP</sequence>
<evidence type="ECO:0000313" key="4">
    <source>
        <dbReference type="Proteomes" id="UP000465112"/>
    </source>
</evidence>
<feature type="transmembrane region" description="Helical" evidence="1">
    <location>
        <begin position="189"/>
        <end position="214"/>
    </location>
</feature>
<accession>A0A6A5DML8</accession>
<dbReference type="Gene3D" id="2.60.40.10">
    <property type="entry name" value="Immunoglobulins"/>
    <property type="match status" value="1"/>
</dbReference>
<keyword evidence="1" id="KW-1133">Transmembrane helix</keyword>
<reference evidence="3 4" key="1">
    <citation type="submission" date="2019-06" db="EMBL/GenBank/DDBJ databases">
        <title>A chromosome-scale genome assembly of the European perch, Perca fluviatilis.</title>
        <authorList>
            <person name="Roques C."/>
            <person name="Zahm M."/>
            <person name="Cabau C."/>
            <person name="Klopp C."/>
            <person name="Bouchez O."/>
            <person name="Donnadieu C."/>
            <person name="Kuhl H."/>
            <person name="Gislard M."/>
            <person name="Guendouz S."/>
            <person name="Journot L."/>
            <person name="Haffray P."/>
            <person name="Bestin A."/>
            <person name="Morvezen R."/>
            <person name="Feron R."/>
            <person name="Wen M."/>
            <person name="Jouanno E."/>
            <person name="Herpin A."/>
            <person name="Schartl M."/>
            <person name="Postlethwait J."/>
            <person name="Schaerlinger B."/>
            <person name="Chardard D."/>
            <person name="Lecocq T."/>
            <person name="Poncet C."/>
            <person name="Jaffrelo L."/>
            <person name="Lampietro C."/>
            <person name="Guiguen Y."/>
        </authorList>
    </citation>
    <scope>NUCLEOTIDE SEQUENCE [LARGE SCALE GENOMIC DNA]</scope>
    <source>
        <tissue evidence="3">Blood</tissue>
    </source>
</reference>
<evidence type="ECO:0000259" key="2">
    <source>
        <dbReference type="SMART" id="SM00409"/>
    </source>
</evidence>
<protein>
    <recommendedName>
        <fullName evidence="2">Immunoglobulin domain-containing protein</fullName>
    </recommendedName>
</protein>
<dbReference type="SMART" id="SM00409">
    <property type="entry name" value="IG"/>
    <property type="match status" value="1"/>
</dbReference>
<gene>
    <name evidence="3" type="ORF">PFLUV_G00269250</name>
</gene>
<evidence type="ECO:0000313" key="3">
    <source>
        <dbReference type="EMBL" id="KAF1371531.1"/>
    </source>
</evidence>
<comment type="caution">
    <text evidence="3">The sequence shown here is derived from an EMBL/GenBank/DDBJ whole genome shotgun (WGS) entry which is preliminary data.</text>
</comment>
<keyword evidence="1" id="KW-0812">Transmembrane</keyword>